<evidence type="ECO:0000256" key="4">
    <source>
        <dbReference type="ARBA" id="ARBA00023014"/>
    </source>
</evidence>
<dbReference type="GO" id="GO:0046872">
    <property type="term" value="F:metal ion binding"/>
    <property type="evidence" value="ECO:0007669"/>
    <property type="project" value="UniProtKB-KW"/>
</dbReference>
<evidence type="ECO:0000259" key="5">
    <source>
        <dbReference type="PROSITE" id="PS51296"/>
    </source>
</evidence>
<dbReference type="InterPro" id="IPR036922">
    <property type="entry name" value="Rieske_2Fe-2S_sf"/>
</dbReference>
<dbReference type="GO" id="GO:0051537">
    <property type="term" value="F:2 iron, 2 sulfur cluster binding"/>
    <property type="evidence" value="ECO:0007669"/>
    <property type="project" value="UniProtKB-KW"/>
</dbReference>
<keyword evidence="6" id="KW-0560">Oxidoreductase</keyword>
<reference evidence="6 7" key="1">
    <citation type="submission" date="2020-10" db="EMBL/GenBank/DDBJ databases">
        <title>Ca. Dormibacterota MAGs.</title>
        <authorList>
            <person name="Montgomery K."/>
        </authorList>
    </citation>
    <scope>NUCLEOTIDE SEQUENCE [LARGE SCALE GENOMIC DNA]</scope>
    <source>
        <strain evidence="6">SC8812_S17_18</strain>
    </source>
</reference>
<comment type="caution">
    <text evidence="6">The sequence shown here is derived from an EMBL/GenBank/DDBJ whole genome shotgun (WGS) entry which is preliminary data.</text>
</comment>
<dbReference type="AlphaFoldDB" id="A0A934JXL4"/>
<evidence type="ECO:0000256" key="2">
    <source>
        <dbReference type="ARBA" id="ARBA00022723"/>
    </source>
</evidence>
<gene>
    <name evidence="6" type="ORF">JF886_08385</name>
</gene>
<evidence type="ECO:0000313" key="7">
    <source>
        <dbReference type="Proteomes" id="UP000606991"/>
    </source>
</evidence>
<organism evidence="6 7">
    <name type="scientific">Candidatus Aeolococcus gillhamiae</name>
    <dbReference type="NCBI Taxonomy" id="3127015"/>
    <lineage>
        <taxon>Bacteria</taxon>
        <taxon>Bacillati</taxon>
        <taxon>Candidatus Dormiibacterota</taxon>
        <taxon>Candidatus Dormibacteria</taxon>
        <taxon>Candidatus Aeolococcales</taxon>
        <taxon>Candidatus Aeolococcaceae</taxon>
        <taxon>Candidatus Aeolococcus</taxon>
    </lineage>
</organism>
<dbReference type="EC" id="1.14.12.19" evidence="6"/>
<keyword evidence="1" id="KW-0001">2Fe-2S</keyword>
<evidence type="ECO:0000313" key="6">
    <source>
        <dbReference type="EMBL" id="MBJ7594865.1"/>
    </source>
</evidence>
<dbReference type="PROSITE" id="PS51296">
    <property type="entry name" value="RIESKE"/>
    <property type="match status" value="1"/>
</dbReference>
<dbReference type="CDD" id="cd03528">
    <property type="entry name" value="Rieske_RO_ferredoxin"/>
    <property type="match status" value="1"/>
</dbReference>
<dbReference type="Gene3D" id="2.102.10.10">
    <property type="entry name" value="Rieske [2Fe-2S] iron-sulphur domain"/>
    <property type="match status" value="1"/>
</dbReference>
<dbReference type="Proteomes" id="UP000606991">
    <property type="component" value="Unassembled WGS sequence"/>
</dbReference>
<protein>
    <submittedName>
        <fullName evidence="6">Bifunctional 3-phenylpropionate/cinnamic acid dioxygenase ferredoxin subunit</fullName>
        <ecNumber evidence="6">1.14.12.19</ecNumber>
    </submittedName>
</protein>
<dbReference type="PANTHER" id="PTHR21496:SF23">
    <property type="entry name" value="3-PHENYLPROPIONATE_CINNAMIC ACID DIOXYGENASE FERREDOXIN SUBUNIT"/>
    <property type="match status" value="1"/>
</dbReference>
<feature type="domain" description="Rieske" evidence="5">
    <location>
        <begin position="4"/>
        <end position="102"/>
    </location>
</feature>
<sequence>MATWVEVGRIEDVPPGHAARVEIDSVPLAIFNLDGEFYCLDDTCSHAEASLSDGDLDTSRCAIECPLHGSAFSLQTGDPLSLPAVEPVRVHQIDTTDGVIRIALSEDAR</sequence>
<dbReference type="NCBIfam" id="NF007422">
    <property type="entry name" value="PRK09965.1"/>
    <property type="match status" value="1"/>
</dbReference>
<dbReference type="InterPro" id="IPR017941">
    <property type="entry name" value="Rieske_2Fe-2S"/>
</dbReference>
<dbReference type="Pfam" id="PF00355">
    <property type="entry name" value="Rieske"/>
    <property type="match status" value="1"/>
</dbReference>
<proteinExistence type="predicted"/>
<evidence type="ECO:0000256" key="1">
    <source>
        <dbReference type="ARBA" id="ARBA00022714"/>
    </source>
</evidence>
<name>A0A934JXL4_9BACT</name>
<keyword evidence="3" id="KW-0408">Iron</keyword>
<dbReference type="GO" id="GO:0004497">
    <property type="term" value="F:monooxygenase activity"/>
    <property type="evidence" value="ECO:0007669"/>
    <property type="project" value="UniProtKB-ARBA"/>
</dbReference>
<dbReference type="EMBL" id="JAEKNS010000083">
    <property type="protein sequence ID" value="MBJ7594865.1"/>
    <property type="molecule type" value="Genomic_DNA"/>
</dbReference>
<accession>A0A934JXL4</accession>
<dbReference type="GO" id="GO:0008695">
    <property type="term" value="F:3-phenylpropionate dioxygenase activity"/>
    <property type="evidence" value="ECO:0007669"/>
    <property type="project" value="UniProtKB-EC"/>
</dbReference>
<dbReference type="PANTHER" id="PTHR21496">
    <property type="entry name" value="FERREDOXIN-RELATED"/>
    <property type="match status" value="1"/>
</dbReference>
<evidence type="ECO:0000256" key="3">
    <source>
        <dbReference type="ARBA" id="ARBA00023004"/>
    </source>
</evidence>
<dbReference type="SUPFAM" id="SSF50022">
    <property type="entry name" value="ISP domain"/>
    <property type="match status" value="1"/>
</dbReference>
<keyword evidence="2" id="KW-0479">Metal-binding</keyword>
<keyword evidence="4" id="KW-0411">Iron-sulfur</keyword>
<keyword evidence="6" id="KW-0223">Dioxygenase</keyword>